<dbReference type="AlphaFoldDB" id="A0AAD7MXY9"/>
<gene>
    <name evidence="2" type="ORF">B0H16DRAFT_1575207</name>
</gene>
<evidence type="ECO:0008006" key="4">
    <source>
        <dbReference type="Google" id="ProtNLM"/>
    </source>
</evidence>
<sequence>MRALSTLPLDDDIIDRILTFCPTLKSLQCMILLSKAFHRIFQTRPKSILRAVTYNHYYNIVGPAFPQALRAVRYPCWNPDNTQRQHEQDDPEEMATAYPEDFDLDGSRMTAEEIRWLRKSAKMVQTLENAYSLTQKDRTSKTSVLSPQESLRFQRAVYRICLYARIFSGDRYDLEEIEELGTPTINHIWRQRTAVLAQYPTEELFEIHAVIQFFRGIFEGVCEHEIERNMIDLFLSTGPGGAERAWEFRTLEAVEDWLGVRVDDEEITPLYEGYISRPLQEIWVQRGVSKPESGVGAVTKGILDSIVGENDTCSQCGTSGGLKLLTQANWSRLSIVPSALLKNRLKENKTEMRLLRAAVEKLPPKDEDDESDHNPPGDGGDEESEDGDAAGANTSNPLGGGDSDDEHSDAESDGDDSALGDFLPVQGPNNSSFGSFFGLGGFPPVLGSNNGGFPSIFGSVPSGFGDDDFTKLVTKATYDEENAMEAFLTIVFEWVANRKTDAAASASAGDWDAWTSNKSYCRPCLVKFLEEHVWQWWLDERVKGGWTPPENCWYGYNCKTMVHKQEHAKNKNHLCVPIKGDP</sequence>
<evidence type="ECO:0000313" key="3">
    <source>
        <dbReference type="Proteomes" id="UP001215598"/>
    </source>
</evidence>
<feature type="region of interest" description="Disordered" evidence="1">
    <location>
        <begin position="359"/>
        <end position="424"/>
    </location>
</feature>
<evidence type="ECO:0000313" key="2">
    <source>
        <dbReference type="EMBL" id="KAJ7735727.1"/>
    </source>
</evidence>
<proteinExistence type="predicted"/>
<keyword evidence="3" id="KW-1185">Reference proteome</keyword>
<organism evidence="2 3">
    <name type="scientific">Mycena metata</name>
    <dbReference type="NCBI Taxonomy" id="1033252"/>
    <lineage>
        <taxon>Eukaryota</taxon>
        <taxon>Fungi</taxon>
        <taxon>Dikarya</taxon>
        <taxon>Basidiomycota</taxon>
        <taxon>Agaricomycotina</taxon>
        <taxon>Agaricomycetes</taxon>
        <taxon>Agaricomycetidae</taxon>
        <taxon>Agaricales</taxon>
        <taxon>Marasmiineae</taxon>
        <taxon>Mycenaceae</taxon>
        <taxon>Mycena</taxon>
    </lineage>
</organism>
<feature type="compositionally biased region" description="Acidic residues" evidence="1">
    <location>
        <begin position="379"/>
        <end position="388"/>
    </location>
</feature>
<comment type="caution">
    <text evidence="2">The sequence shown here is derived from an EMBL/GenBank/DDBJ whole genome shotgun (WGS) entry which is preliminary data.</text>
</comment>
<evidence type="ECO:0000256" key="1">
    <source>
        <dbReference type="SAM" id="MobiDB-lite"/>
    </source>
</evidence>
<feature type="compositionally biased region" description="Acidic residues" evidence="1">
    <location>
        <begin position="402"/>
        <end position="418"/>
    </location>
</feature>
<dbReference type="EMBL" id="JARKIB010000125">
    <property type="protein sequence ID" value="KAJ7735727.1"/>
    <property type="molecule type" value="Genomic_DNA"/>
</dbReference>
<dbReference type="Proteomes" id="UP001215598">
    <property type="component" value="Unassembled WGS sequence"/>
</dbReference>
<reference evidence="2" key="1">
    <citation type="submission" date="2023-03" db="EMBL/GenBank/DDBJ databases">
        <title>Massive genome expansion in bonnet fungi (Mycena s.s.) driven by repeated elements and novel gene families across ecological guilds.</title>
        <authorList>
            <consortium name="Lawrence Berkeley National Laboratory"/>
            <person name="Harder C.B."/>
            <person name="Miyauchi S."/>
            <person name="Viragh M."/>
            <person name="Kuo A."/>
            <person name="Thoen E."/>
            <person name="Andreopoulos B."/>
            <person name="Lu D."/>
            <person name="Skrede I."/>
            <person name="Drula E."/>
            <person name="Henrissat B."/>
            <person name="Morin E."/>
            <person name="Kohler A."/>
            <person name="Barry K."/>
            <person name="LaButti K."/>
            <person name="Morin E."/>
            <person name="Salamov A."/>
            <person name="Lipzen A."/>
            <person name="Mereny Z."/>
            <person name="Hegedus B."/>
            <person name="Baldrian P."/>
            <person name="Stursova M."/>
            <person name="Weitz H."/>
            <person name="Taylor A."/>
            <person name="Grigoriev I.V."/>
            <person name="Nagy L.G."/>
            <person name="Martin F."/>
            <person name="Kauserud H."/>
        </authorList>
    </citation>
    <scope>NUCLEOTIDE SEQUENCE</scope>
    <source>
        <strain evidence="2">CBHHK182m</strain>
    </source>
</reference>
<accession>A0AAD7MXY9</accession>
<name>A0AAD7MXY9_9AGAR</name>
<protein>
    <recommendedName>
        <fullName evidence="4">F-box domain-containing protein</fullName>
    </recommendedName>
</protein>